<proteinExistence type="predicted"/>
<comment type="caution">
    <text evidence="1">The sequence shown here is derived from an EMBL/GenBank/DDBJ whole genome shotgun (WGS) entry which is preliminary data.</text>
</comment>
<dbReference type="EMBL" id="JARKIF010000004">
    <property type="protein sequence ID" value="KAJ7640957.1"/>
    <property type="molecule type" value="Genomic_DNA"/>
</dbReference>
<organism evidence="1 2">
    <name type="scientific">Roridomyces roridus</name>
    <dbReference type="NCBI Taxonomy" id="1738132"/>
    <lineage>
        <taxon>Eukaryota</taxon>
        <taxon>Fungi</taxon>
        <taxon>Dikarya</taxon>
        <taxon>Basidiomycota</taxon>
        <taxon>Agaricomycotina</taxon>
        <taxon>Agaricomycetes</taxon>
        <taxon>Agaricomycetidae</taxon>
        <taxon>Agaricales</taxon>
        <taxon>Marasmiineae</taxon>
        <taxon>Mycenaceae</taxon>
        <taxon>Roridomyces</taxon>
    </lineage>
</organism>
<keyword evidence="2" id="KW-1185">Reference proteome</keyword>
<name>A0AAD7C6Z6_9AGAR</name>
<gene>
    <name evidence="1" type="ORF">FB45DRAFT_899144</name>
</gene>
<sequence>MRREGPDSVPPLQIDQVLVAFSRCVQQMSGHAAEINTQWKATTEALHVVVKSYCIRPSLVSVLKWVDSRNAVRLDLPNLLDALPEIMQKSTDGLVKYLSAYGKLEEALNRVEQSRRDGTESLGSKSDFDIALFGMLHLDTAVIRYRACLLIAAWWTVDRIMVNDATMSSTPLRVLFWKEKGFLLTYCGMRTPPWLWNYEHQILTRRDR</sequence>
<dbReference type="AlphaFoldDB" id="A0AAD7C6Z6"/>
<protein>
    <submittedName>
        <fullName evidence="1">Uncharacterized protein</fullName>
    </submittedName>
</protein>
<evidence type="ECO:0000313" key="1">
    <source>
        <dbReference type="EMBL" id="KAJ7640957.1"/>
    </source>
</evidence>
<reference evidence="1" key="1">
    <citation type="submission" date="2023-03" db="EMBL/GenBank/DDBJ databases">
        <title>Massive genome expansion in bonnet fungi (Mycena s.s.) driven by repeated elements and novel gene families across ecological guilds.</title>
        <authorList>
            <consortium name="Lawrence Berkeley National Laboratory"/>
            <person name="Harder C.B."/>
            <person name="Miyauchi S."/>
            <person name="Viragh M."/>
            <person name="Kuo A."/>
            <person name="Thoen E."/>
            <person name="Andreopoulos B."/>
            <person name="Lu D."/>
            <person name="Skrede I."/>
            <person name="Drula E."/>
            <person name="Henrissat B."/>
            <person name="Morin E."/>
            <person name="Kohler A."/>
            <person name="Barry K."/>
            <person name="LaButti K."/>
            <person name="Morin E."/>
            <person name="Salamov A."/>
            <person name="Lipzen A."/>
            <person name="Mereny Z."/>
            <person name="Hegedus B."/>
            <person name="Baldrian P."/>
            <person name="Stursova M."/>
            <person name="Weitz H."/>
            <person name="Taylor A."/>
            <person name="Grigoriev I.V."/>
            <person name="Nagy L.G."/>
            <person name="Martin F."/>
            <person name="Kauserud H."/>
        </authorList>
    </citation>
    <scope>NUCLEOTIDE SEQUENCE</scope>
    <source>
        <strain evidence="1">9284</strain>
    </source>
</reference>
<evidence type="ECO:0000313" key="2">
    <source>
        <dbReference type="Proteomes" id="UP001221142"/>
    </source>
</evidence>
<dbReference type="Proteomes" id="UP001221142">
    <property type="component" value="Unassembled WGS sequence"/>
</dbReference>
<accession>A0AAD7C6Z6</accession>